<gene>
    <name evidence="2" type="ORF">DPMN_071178</name>
</gene>
<feature type="compositionally biased region" description="Polar residues" evidence="1">
    <location>
        <begin position="66"/>
        <end position="79"/>
    </location>
</feature>
<feature type="compositionally biased region" description="Basic residues" evidence="1">
    <location>
        <begin position="26"/>
        <end position="35"/>
    </location>
</feature>
<comment type="caution">
    <text evidence="2">The sequence shown here is derived from an EMBL/GenBank/DDBJ whole genome shotgun (WGS) entry which is preliminary data.</text>
</comment>
<dbReference type="Proteomes" id="UP000828390">
    <property type="component" value="Unassembled WGS sequence"/>
</dbReference>
<evidence type="ECO:0000313" key="3">
    <source>
        <dbReference type="Proteomes" id="UP000828390"/>
    </source>
</evidence>
<evidence type="ECO:0000256" key="1">
    <source>
        <dbReference type="SAM" id="MobiDB-lite"/>
    </source>
</evidence>
<name>A0A9D3Z782_DREPO</name>
<dbReference type="AlphaFoldDB" id="A0A9D3Z782"/>
<dbReference type="EMBL" id="JAIWYP010000014">
    <property type="protein sequence ID" value="KAH3711509.1"/>
    <property type="molecule type" value="Genomic_DNA"/>
</dbReference>
<feature type="compositionally biased region" description="Polar residues" evidence="1">
    <location>
        <begin position="9"/>
        <end position="25"/>
    </location>
</feature>
<proteinExistence type="predicted"/>
<protein>
    <submittedName>
        <fullName evidence="2">Uncharacterized protein</fullName>
    </submittedName>
</protein>
<accession>A0A9D3Z782</accession>
<reference evidence="2" key="2">
    <citation type="submission" date="2020-11" db="EMBL/GenBank/DDBJ databases">
        <authorList>
            <person name="McCartney M.A."/>
            <person name="Auch B."/>
            <person name="Kono T."/>
            <person name="Mallez S."/>
            <person name="Becker A."/>
            <person name="Gohl D.M."/>
            <person name="Silverstein K.A.T."/>
            <person name="Koren S."/>
            <person name="Bechman K.B."/>
            <person name="Herman A."/>
            <person name="Abrahante J.E."/>
            <person name="Garbe J."/>
        </authorList>
    </citation>
    <scope>NUCLEOTIDE SEQUENCE</scope>
    <source>
        <strain evidence="2">Duluth1</strain>
        <tissue evidence="2">Whole animal</tissue>
    </source>
</reference>
<sequence>MESAVSGEEATSSIQNQEPGGTNKTQKNRKRHHQQPLHLTNEQQDDILTWFQEGDNSQDDGEELPQTKSPTLSAASVEQTSSAASKRKKKTRCKESAALLQRLEERIHTSSKLQERLIDEMSAPTDSRVAERRQWAQWFGSAITDIDDSVWSEFQAESVKLVNTFKARSKYI</sequence>
<feature type="region of interest" description="Disordered" evidence="1">
    <location>
        <begin position="1"/>
        <end position="93"/>
    </location>
</feature>
<organism evidence="2 3">
    <name type="scientific">Dreissena polymorpha</name>
    <name type="common">Zebra mussel</name>
    <name type="synonym">Mytilus polymorpha</name>
    <dbReference type="NCBI Taxonomy" id="45954"/>
    <lineage>
        <taxon>Eukaryota</taxon>
        <taxon>Metazoa</taxon>
        <taxon>Spiralia</taxon>
        <taxon>Lophotrochozoa</taxon>
        <taxon>Mollusca</taxon>
        <taxon>Bivalvia</taxon>
        <taxon>Autobranchia</taxon>
        <taxon>Heteroconchia</taxon>
        <taxon>Euheterodonta</taxon>
        <taxon>Imparidentia</taxon>
        <taxon>Neoheterodontei</taxon>
        <taxon>Myida</taxon>
        <taxon>Dreissenoidea</taxon>
        <taxon>Dreissenidae</taxon>
        <taxon>Dreissena</taxon>
    </lineage>
</organism>
<evidence type="ECO:0000313" key="2">
    <source>
        <dbReference type="EMBL" id="KAH3711509.1"/>
    </source>
</evidence>
<reference evidence="2" key="1">
    <citation type="journal article" date="2019" name="bioRxiv">
        <title>The Genome of the Zebra Mussel, Dreissena polymorpha: A Resource for Invasive Species Research.</title>
        <authorList>
            <person name="McCartney M.A."/>
            <person name="Auch B."/>
            <person name="Kono T."/>
            <person name="Mallez S."/>
            <person name="Zhang Y."/>
            <person name="Obille A."/>
            <person name="Becker A."/>
            <person name="Abrahante J.E."/>
            <person name="Garbe J."/>
            <person name="Badalamenti J.P."/>
            <person name="Herman A."/>
            <person name="Mangelson H."/>
            <person name="Liachko I."/>
            <person name="Sullivan S."/>
            <person name="Sone E.D."/>
            <person name="Koren S."/>
            <person name="Silverstein K.A.T."/>
            <person name="Beckman K.B."/>
            <person name="Gohl D.M."/>
        </authorList>
    </citation>
    <scope>NUCLEOTIDE SEQUENCE</scope>
    <source>
        <strain evidence="2">Duluth1</strain>
        <tissue evidence="2">Whole animal</tissue>
    </source>
</reference>
<keyword evidence="3" id="KW-1185">Reference proteome</keyword>